<proteinExistence type="predicted"/>
<protein>
    <submittedName>
        <fullName evidence="2">Glycosyltransferase family 4 protein</fullName>
        <ecNumber evidence="2">2.4.-.-</ecNumber>
    </submittedName>
</protein>
<dbReference type="Proteomes" id="UP001575105">
    <property type="component" value="Unassembled WGS sequence"/>
</dbReference>
<dbReference type="PANTHER" id="PTHR45947">
    <property type="entry name" value="SULFOQUINOVOSYL TRANSFERASE SQD2"/>
    <property type="match status" value="1"/>
</dbReference>
<dbReference type="SUPFAM" id="SSF53756">
    <property type="entry name" value="UDP-Glycosyltransferase/glycogen phosphorylase"/>
    <property type="match status" value="1"/>
</dbReference>
<evidence type="ECO:0000313" key="2">
    <source>
        <dbReference type="EMBL" id="MFA9480355.1"/>
    </source>
</evidence>
<dbReference type="Gene3D" id="3.40.50.2000">
    <property type="entry name" value="Glycogen Phosphorylase B"/>
    <property type="match status" value="2"/>
</dbReference>
<organism evidence="2 3">
    <name type="scientific">Natronomicrosphaera hydrolytica</name>
    <dbReference type="NCBI Taxonomy" id="3242702"/>
    <lineage>
        <taxon>Bacteria</taxon>
        <taxon>Pseudomonadati</taxon>
        <taxon>Planctomycetota</taxon>
        <taxon>Phycisphaerae</taxon>
        <taxon>Phycisphaerales</taxon>
        <taxon>Phycisphaeraceae</taxon>
        <taxon>Natronomicrosphaera</taxon>
    </lineage>
</organism>
<evidence type="ECO:0000259" key="1">
    <source>
        <dbReference type="Pfam" id="PF00534"/>
    </source>
</evidence>
<keyword evidence="2" id="KW-0328">Glycosyltransferase</keyword>
<comment type="caution">
    <text evidence="2">The sequence shown here is derived from an EMBL/GenBank/DDBJ whole genome shotgun (WGS) entry which is preliminary data.</text>
</comment>
<dbReference type="PANTHER" id="PTHR45947:SF3">
    <property type="entry name" value="SULFOQUINOVOSYL TRANSFERASE SQD2"/>
    <property type="match status" value="1"/>
</dbReference>
<gene>
    <name evidence="2" type="ORF">ACERK3_18955</name>
</gene>
<dbReference type="Pfam" id="PF00534">
    <property type="entry name" value="Glycos_transf_1"/>
    <property type="match status" value="1"/>
</dbReference>
<dbReference type="RefSeq" id="WP_425347276.1">
    <property type="nucleotide sequence ID" value="NZ_JBGUBD010000019.1"/>
</dbReference>
<dbReference type="EMBL" id="JBGUBD010000019">
    <property type="protein sequence ID" value="MFA9480355.1"/>
    <property type="molecule type" value="Genomic_DNA"/>
</dbReference>
<dbReference type="InterPro" id="IPR050194">
    <property type="entry name" value="Glycosyltransferase_grp1"/>
</dbReference>
<dbReference type="InterPro" id="IPR001296">
    <property type="entry name" value="Glyco_trans_1"/>
</dbReference>
<dbReference type="EC" id="2.4.-.-" evidence="2"/>
<keyword evidence="2" id="KW-0808">Transferase</keyword>
<sequence length="428" mass="47158">MRRRVLVVAEAANPEWVSVPLVGWSHAQAIARRTDCLVATQVRNREAWLRAGKVEGRDFVAIDSEAVARPTTRLGNVLRGGKGKGWTTMTAAAALSYYAFEWKLWRMLGAEIAAGRFEVVHRVTPLSPTIPSLVLARGCERAGVPFVVGPMNGGVPWPRGYDGVRRAEREWLSYVREVYKLLPGYRRTRRQAAALLVASRDTWQQMPEKYHDKCVYLPENAVDPERFARVREHAAARPMRVVFVGRLVPYKGADVLLEAVAPLVREGRVCVEVIGDGPQMAALRALVERERLGDGVTLAGWVAHEQVQDRMATADVFGFPSIREFGGGVVLEAMAVGLVPVVVGYGGPAELVTEQTGVALPMTDRAGLVEAFRAALAELAAEPGRVDAMSAAARRRVCERFTWDAKAAVVEQVYEWVLDPSGRRRPVF</sequence>
<name>A0ABV4UB14_9BACT</name>
<accession>A0ABV4UB14</accession>
<dbReference type="GO" id="GO:0016757">
    <property type="term" value="F:glycosyltransferase activity"/>
    <property type="evidence" value="ECO:0007669"/>
    <property type="project" value="UniProtKB-KW"/>
</dbReference>
<keyword evidence="3" id="KW-1185">Reference proteome</keyword>
<feature type="domain" description="Glycosyl transferase family 1" evidence="1">
    <location>
        <begin position="237"/>
        <end position="378"/>
    </location>
</feature>
<evidence type="ECO:0000313" key="3">
    <source>
        <dbReference type="Proteomes" id="UP001575105"/>
    </source>
</evidence>
<dbReference type="CDD" id="cd03801">
    <property type="entry name" value="GT4_PimA-like"/>
    <property type="match status" value="1"/>
</dbReference>
<reference evidence="2 3" key="1">
    <citation type="submission" date="2024-08" db="EMBL/GenBank/DDBJ databases">
        <title>Whole-genome sequencing of halo(alkali)philic microorganisms from hypersaline lakes.</title>
        <authorList>
            <person name="Sorokin D.Y."/>
            <person name="Merkel A.Y."/>
            <person name="Messina E."/>
            <person name="Yakimov M."/>
        </authorList>
    </citation>
    <scope>NUCLEOTIDE SEQUENCE [LARGE SCALE GENOMIC DNA]</scope>
    <source>
        <strain evidence="2 3">AB-hyl4</strain>
    </source>
</reference>